<evidence type="ECO:0000256" key="3">
    <source>
        <dbReference type="ARBA" id="ARBA00022801"/>
    </source>
</evidence>
<dbReference type="Proteomes" id="UP001369815">
    <property type="component" value="Unassembled WGS sequence"/>
</dbReference>
<reference evidence="7 8" key="1">
    <citation type="journal article" date="2024" name="Front Chem Biol">
        <title>Unveiling the potential of Daldinia eschscholtzii MFLUCC 19-0629 through bioactivity and bioinformatics studies for enhanced sustainable agriculture production.</title>
        <authorList>
            <person name="Brooks S."/>
            <person name="Weaver J.A."/>
            <person name="Klomchit A."/>
            <person name="Alharthi S.A."/>
            <person name="Onlamun T."/>
            <person name="Nurani R."/>
            <person name="Vong T.K."/>
            <person name="Alberti F."/>
            <person name="Greco C."/>
        </authorList>
    </citation>
    <scope>NUCLEOTIDE SEQUENCE [LARGE SCALE GENOMIC DNA]</scope>
    <source>
        <strain evidence="7">MFLUCC 19-0629</strain>
    </source>
</reference>
<dbReference type="GO" id="GO:0042823">
    <property type="term" value="P:pyridoxal phosphate biosynthetic process"/>
    <property type="evidence" value="ECO:0007669"/>
    <property type="project" value="InterPro"/>
</dbReference>
<dbReference type="Gene3D" id="3.40.50.880">
    <property type="match status" value="1"/>
</dbReference>
<accession>A0AAX6MNT1</accession>
<proteinExistence type="inferred from homology"/>
<dbReference type="NCBIfam" id="TIGR03800">
    <property type="entry name" value="PLP_synth_Pdx2"/>
    <property type="match status" value="1"/>
</dbReference>
<keyword evidence="3" id="KW-0378">Hydrolase</keyword>
<keyword evidence="5" id="KW-0456">Lyase</keyword>
<dbReference type="EC" id="3.5.1.2" evidence="2"/>
<dbReference type="CDD" id="cd01749">
    <property type="entry name" value="GATase1_PB"/>
    <property type="match status" value="1"/>
</dbReference>
<dbReference type="GO" id="GO:0016829">
    <property type="term" value="F:lyase activity"/>
    <property type="evidence" value="ECO:0007669"/>
    <property type="project" value="UniProtKB-KW"/>
</dbReference>
<comment type="caution">
    <text evidence="7">The sequence shown here is derived from an EMBL/GenBank/DDBJ whole genome shotgun (WGS) entry which is preliminary data.</text>
</comment>
<dbReference type="InterPro" id="IPR021196">
    <property type="entry name" value="PdxT/SNO_CS"/>
</dbReference>
<evidence type="ECO:0000313" key="7">
    <source>
        <dbReference type="EMBL" id="KAK6953832.1"/>
    </source>
</evidence>
<keyword evidence="4" id="KW-0315">Glutamine amidotransferase</keyword>
<dbReference type="GO" id="GO:1903600">
    <property type="term" value="C:glutaminase complex"/>
    <property type="evidence" value="ECO:0007669"/>
    <property type="project" value="TreeGrafter"/>
</dbReference>
<evidence type="ECO:0000256" key="5">
    <source>
        <dbReference type="ARBA" id="ARBA00023239"/>
    </source>
</evidence>
<dbReference type="GO" id="GO:0008614">
    <property type="term" value="P:pyridoxine metabolic process"/>
    <property type="evidence" value="ECO:0007669"/>
    <property type="project" value="TreeGrafter"/>
</dbReference>
<dbReference type="InterPro" id="IPR002161">
    <property type="entry name" value="PdxT/SNO"/>
</dbReference>
<name>A0AAX6MNT1_9PEZI</name>
<dbReference type="AlphaFoldDB" id="A0AAX6MNT1"/>
<evidence type="ECO:0000256" key="1">
    <source>
        <dbReference type="ARBA" id="ARBA00008345"/>
    </source>
</evidence>
<dbReference type="EMBL" id="JBANMG010000004">
    <property type="protein sequence ID" value="KAK6953832.1"/>
    <property type="molecule type" value="Genomic_DNA"/>
</dbReference>
<comment type="similarity">
    <text evidence="1">Belongs to the glutaminase PdxT/SNO family.</text>
</comment>
<dbReference type="Pfam" id="PF01174">
    <property type="entry name" value="SNO"/>
    <property type="match status" value="2"/>
</dbReference>
<dbReference type="HAMAP" id="MF_01615">
    <property type="entry name" value="PdxT"/>
    <property type="match status" value="1"/>
</dbReference>
<dbReference type="GO" id="GO:0004359">
    <property type="term" value="F:glutaminase activity"/>
    <property type="evidence" value="ECO:0007669"/>
    <property type="project" value="UniProtKB-EC"/>
</dbReference>
<dbReference type="SUPFAM" id="SSF52317">
    <property type="entry name" value="Class I glutamine amidotransferase-like"/>
    <property type="match status" value="1"/>
</dbReference>
<dbReference type="PROSITE" id="PS51273">
    <property type="entry name" value="GATASE_TYPE_1"/>
    <property type="match status" value="1"/>
</dbReference>
<evidence type="ECO:0000256" key="6">
    <source>
        <dbReference type="ARBA" id="ARBA00049534"/>
    </source>
</evidence>
<protein>
    <recommendedName>
        <fullName evidence="2">glutaminase</fullName>
        <ecNumber evidence="2">3.5.1.2</ecNumber>
    </recommendedName>
</protein>
<evidence type="ECO:0000256" key="4">
    <source>
        <dbReference type="ARBA" id="ARBA00022962"/>
    </source>
</evidence>
<evidence type="ECO:0000256" key="2">
    <source>
        <dbReference type="ARBA" id="ARBA00012918"/>
    </source>
</evidence>
<comment type="catalytic activity">
    <reaction evidence="6">
        <text>L-glutamine + H2O = L-glutamate + NH4(+)</text>
        <dbReference type="Rhea" id="RHEA:15889"/>
        <dbReference type="ChEBI" id="CHEBI:15377"/>
        <dbReference type="ChEBI" id="CHEBI:28938"/>
        <dbReference type="ChEBI" id="CHEBI:29985"/>
        <dbReference type="ChEBI" id="CHEBI:58359"/>
        <dbReference type="EC" id="3.5.1.2"/>
    </reaction>
</comment>
<dbReference type="PROSITE" id="PS51130">
    <property type="entry name" value="PDXT_SNO_2"/>
    <property type="match status" value="1"/>
</dbReference>
<dbReference type="PANTHER" id="PTHR31559">
    <property type="entry name" value="PYRIDOXAL 5'-PHOSPHATE SYNTHASE SUBUNIT SNO"/>
    <property type="match status" value="1"/>
</dbReference>
<keyword evidence="8" id="KW-1185">Reference proteome</keyword>
<gene>
    <name evidence="7" type="ORF">Daesc_003794</name>
</gene>
<dbReference type="PROSITE" id="PS01236">
    <property type="entry name" value="PDXT_SNO_1"/>
    <property type="match status" value="1"/>
</dbReference>
<dbReference type="InterPro" id="IPR029062">
    <property type="entry name" value="Class_I_gatase-like"/>
</dbReference>
<dbReference type="PANTHER" id="PTHR31559:SF0">
    <property type="entry name" value="PYRIDOXAL 5'-PHOSPHATE SYNTHASE SUBUNIT SNO1-RELATED"/>
    <property type="match status" value="1"/>
</dbReference>
<dbReference type="GO" id="GO:0005829">
    <property type="term" value="C:cytosol"/>
    <property type="evidence" value="ECO:0007669"/>
    <property type="project" value="TreeGrafter"/>
</dbReference>
<organism evidence="7 8">
    <name type="scientific">Daldinia eschscholtzii</name>
    <dbReference type="NCBI Taxonomy" id="292717"/>
    <lineage>
        <taxon>Eukaryota</taxon>
        <taxon>Fungi</taxon>
        <taxon>Dikarya</taxon>
        <taxon>Ascomycota</taxon>
        <taxon>Pezizomycotina</taxon>
        <taxon>Sordariomycetes</taxon>
        <taxon>Xylariomycetidae</taxon>
        <taxon>Xylariales</taxon>
        <taxon>Hypoxylaceae</taxon>
        <taxon>Daldinia</taxon>
    </lineage>
</organism>
<evidence type="ECO:0000313" key="8">
    <source>
        <dbReference type="Proteomes" id="UP001369815"/>
    </source>
</evidence>
<sequence>MVTVGVLALQGGFSEHLSSLRKAAAHVSNPSSNFDFIEVRTPEQLARCDALIIPGGESTTLSLVAAQSGLLEPLREFVKVNKKPTWGTCAGLIFLSEQASAAKRGGQELIGGLNVKVHRNHFGRQKESFVTDLELPFLSQKSDDNPTTAAPFPAVFIRAPVVDRVLTDDIASVDDKAENIAPEVATQNSANQVQAPKGKVEILATLPGRHASNKAAEASVEGAETQTVAPKGAGDIVALRQENVFGTSFHPELTDDIRIHVWWLEQIAKSYE</sequence>